<dbReference type="PIRSF" id="PIRSF006483">
    <property type="entry name" value="Membrane_protein_YitT"/>
    <property type="match status" value="1"/>
</dbReference>
<evidence type="ECO:0000256" key="4">
    <source>
        <dbReference type="ARBA" id="ARBA00022989"/>
    </source>
</evidence>
<dbReference type="PANTHER" id="PTHR33545">
    <property type="entry name" value="UPF0750 MEMBRANE PROTEIN YITT-RELATED"/>
    <property type="match status" value="1"/>
</dbReference>
<dbReference type="Proteomes" id="UP001597196">
    <property type="component" value="Unassembled WGS sequence"/>
</dbReference>
<feature type="transmembrane region" description="Helical" evidence="6">
    <location>
        <begin position="89"/>
        <end position="111"/>
    </location>
</feature>
<dbReference type="CDD" id="cd16380">
    <property type="entry name" value="YitT_C"/>
    <property type="match status" value="1"/>
</dbReference>
<evidence type="ECO:0000256" key="1">
    <source>
        <dbReference type="ARBA" id="ARBA00004651"/>
    </source>
</evidence>
<accession>A0ABW4CFP6</accession>
<evidence type="ECO:0000256" key="6">
    <source>
        <dbReference type="SAM" id="Phobius"/>
    </source>
</evidence>
<keyword evidence="4 6" id="KW-1133">Transmembrane helix</keyword>
<feature type="transmembrane region" description="Helical" evidence="6">
    <location>
        <begin position="12"/>
        <end position="34"/>
    </location>
</feature>
<dbReference type="RefSeq" id="WP_203625670.1">
    <property type="nucleotide sequence ID" value="NZ_BOLQ01000001.1"/>
</dbReference>
<keyword evidence="3 6" id="KW-0812">Transmembrane</keyword>
<feature type="transmembrane region" description="Helical" evidence="6">
    <location>
        <begin position="117"/>
        <end position="139"/>
    </location>
</feature>
<evidence type="ECO:0000259" key="7">
    <source>
        <dbReference type="Pfam" id="PF10035"/>
    </source>
</evidence>
<keyword evidence="2" id="KW-1003">Cell membrane</keyword>
<evidence type="ECO:0000313" key="9">
    <source>
        <dbReference type="Proteomes" id="UP001597196"/>
    </source>
</evidence>
<keyword evidence="5 6" id="KW-0472">Membrane</keyword>
<feature type="domain" description="DUF2179" evidence="7">
    <location>
        <begin position="229"/>
        <end position="283"/>
    </location>
</feature>
<evidence type="ECO:0000313" key="8">
    <source>
        <dbReference type="EMBL" id="MFD1428711.1"/>
    </source>
</evidence>
<protein>
    <submittedName>
        <fullName evidence="8">YitT family protein</fullName>
    </submittedName>
</protein>
<organism evidence="8 9">
    <name type="scientific">Lacticaseibacillus mingshuiensis</name>
    <dbReference type="NCBI Taxonomy" id="2799574"/>
    <lineage>
        <taxon>Bacteria</taxon>
        <taxon>Bacillati</taxon>
        <taxon>Bacillota</taxon>
        <taxon>Bacilli</taxon>
        <taxon>Lactobacillales</taxon>
        <taxon>Lactobacillaceae</taxon>
        <taxon>Lacticaseibacillus</taxon>
    </lineage>
</organism>
<dbReference type="Pfam" id="PF10035">
    <property type="entry name" value="DUF2179"/>
    <property type="match status" value="1"/>
</dbReference>
<keyword evidence="9" id="KW-1185">Reference proteome</keyword>
<reference evidence="9" key="1">
    <citation type="journal article" date="2019" name="Int. J. Syst. Evol. Microbiol.">
        <title>The Global Catalogue of Microorganisms (GCM) 10K type strain sequencing project: providing services to taxonomists for standard genome sequencing and annotation.</title>
        <authorList>
            <consortium name="The Broad Institute Genomics Platform"/>
            <consortium name="The Broad Institute Genome Sequencing Center for Infectious Disease"/>
            <person name="Wu L."/>
            <person name="Ma J."/>
        </authorList>
    </citation>
    <scope>NUCLEOTIDE SEQUENCE [LARGE SCALE GENOMIC DNA]</scope>
    <source>
        <strain evidence="9">CCM 8980</strain>
    </source>
</reference>
<dbReference type="Gene3D" id="3.30.70.120">
    <property type="match status" value="1"/>
</dbReference>
<name>A0ABW4CFP6_9LACO</name>
<dbReference type="PANTHER" id="PTHR33545:SF5">
    <property type="entry name" value="UPF0750 MEMBRANE PROTEIN YITT"/>
    <property type="match status" value="1"/>
</dbReference>
<comment type="subcellular location">
    <subcellularLocation>
        <location evidence="1">Cell membrane</location>
        <topology evidence="1">Multi-pass membrane protein</topology>
    </subcellularLocation>
</comment>
<evidence type="ECO:0000256" key="2">
    <source>
        <dbReference type="ARBA" id="ARBA00022475"/>
    </source>
</evidence>
<dbReference type="InterPro" id="IPR015867">
    <property type="entry name" value="N-reg_PII/ATP_PRibTrfase_C"/>
</dbReference>
<gene>
    <name evidence="8" type="ORF">ACFQ4P_00430</name>
</gene>
<dbReference type="InterPro" id="IPR051461">
    <property type="entry name" value="UPF0750_membrane"/>
</dbReference>
<proteinExistence type="predicted"/>
<dbReference type="Pfam" id="PF02588">
    <property type="entry name" value="YitT_membrane"/>
    <property type="match status" value="1"/>
</dbReference>
<dbReference type="InterPro" id="IPR019264">
    <property type="entry name" value="DUF2179"/>
</dbReference>
<feature type="transmembrane region" description="Helical" evidence="6">
    <location>
        <begin position="159"/>
        <end position="180"/>
    </location>
</feature>
<feature type="transmembrane region" description="Helical" evidence="6">
    <location>
        <begin position="65"/>
        <end position="82"/>
    </location>
</feature>
<dbReference type="EMBL" id="JBHTOC010000001">
    <property type="protein sequence ID" value="MFD1428711.1"/>
    <property type="molecule type" value="Genomic_DNA"/>
</dbReference>
<evidence type="ECO:0000256" key="5">
    <source>
        <dbReference type="ARBA" id="ARBA00023136"/>
    </source>
</evidence>
<dbReference type="InterPro" id="IPR003740">
    <property type="entry name" value="YitT"/>
</dbReference>
<evidence type="ECO:0000256" key="3">
    <source>
        <dbReference type="ARBA" id="ARBA00022692"/>
    </source>
</evidence>
<comment type="caution">
    <text evidence="8">The sequence shown here is derived from an EMBL/GenBank/DDBJ whole genome shotgun (WGS) entry which is preliminary data.</text>
</comment>
<sequence length="316" mass="33840">MAKITAYHYHDTLEKIGVAAASGLITAIALNFFLTPAKVFQSGATGIAQLLSLFLQGQGIAHTDLTGWFNLLLNIPLAILGWKTLGKSFTAFSFLNSVLISALAIILPVHALSGNPLMNAIFGGVLTGAGVGIALRYGFSTGGMDILSMYLSKHTRRTIGVLMFVINFGIIMVAGFGIGWESALYTIISIYCMTRVVDTIHTSNQKVTAMIVTTDPDGVIAAITEKMVRGITALPSRGGFLGKPNTTLMIVITRYELYDLTQATLGVDKGAFIDILNTVDVAGEFLTSDQQTIKRALGLKPSFNKEQHNAGQLPHE</sequence>